<evidence type="ECO:0000313" key="1">
    <source>
        <dbReference type="EMBL" id="KAJ7571667.1"/>
    </source>
</evidence>
<dbReference type="EMBL" id="CM055092">
    <property type="protein sequence ID" value="KAJ7571667.1"/>
    <property type="molecule type" value="Genomic_DNA"/>
</dbReference>
<evidence type="ECO:0000313" key="2">
    <source>
        <dbReference type="Proteomes" id="UP001162992"/>
    </source>
</evidence>
<sequence>MGPMMSLLVGSDKSTPGAEVKIHKARNKCKARRLAPTLEISMTNQAQATEPDQAIPVTRNQSQTQEPDLTIPESPVNRRWRRTHYHLGKEITFEGCNHSHQGHEESHELQSGEKEIRQYQKSTAFLIPRAPFIRLVKKLLMNLD</sequence>
<organism evidence="1 2">
    <name type="scientific">Diphasiastrum complanatum</name>
    <name type="common">Issler's clubmoss</name>
    <name type="synonym">Lycopodium complanatum</name>
    <dbReference type="NCBI Taxonomy" id="34168"/>
    <lineage>
        <taxon>Eukaryota</taxon>
        <taxon>Viridiplantae</taxon>
        <taxon>Streptophyta</taxon>
        <taxon>Embryophyta</taxon>
        <taxon>Tracheophyta</taxon>
        <taxon>Lycopodiopsida</taxon>
        <taxon>Lycopodiales</taxon>
        <taxon>Lycopodiaceae</taxon>
        <taxon>Lycopodioideae</taxon>
        <taxon>Diphasiastrum</taxon>
    </lineage>
</organism>
<dbReference type="Proteomes" id="UP001162992">
    <property type="component" value="Chromosome 1"/>
</dbReference>
<keyword evidence="2" id="KW-1185">Reference proteome</keyword>
<comment type="caution">
    <text evidence="1">The sequence shown here is derived from an EMBL/GenBank/DDBJ whole genome shotgun (WGS) entry which is preliminary data.</text>
</comment>
<protein>
    <submittedName>
        <fullName evidence="1">Uncharacterized protein</fullName>
    </submittedName>
</protein>
<gene>
    <name evidence="1" type="ORF">O6H91_01G171300</name>
</gene>
<reference evidence="2" key="1">
    <citation type="journal article" date="2024" name="Proc. Natl. Acad. Sci. U.S.A.">
        <title>Extraordinary preservation of gene collinearity over three hundred million years revealed in homosporous lycophytes.</title>
        <authorList>
            <person name="Li C."/>
            <person name="Wickell D."/>
            <person name="Kuo L.Y."/>
            <person name="Chen X."/>
            <person name="Nie B."/>
            <person name="Liao X."/>
            <person name="Peng D."/>
            <person name="Ji J."/>
            <person name="Jenkins J."/>
            <person name="Williams M."/>
            <person name="Shu S."/>
            <person name="Plott C."/>
            <person name="Barry K."/>
            <person name="Rajasekar S."/>
            <person name="Grimwood J."/>
            <person name="Han X."/>
            <person name="Sun S."/>
            <person name="Hou Z."/>
            <person name="He W."/>
            <person name="Dai G."/>
            <person name="Sun C."/>
            <person name="Schmutz J."/>
            <person name="Leebens-Mack J.H."/>
            <person name="Li F.W."/>
            <person name="Wang L."/>
        </authorList>
    </citation>
    <scope>NUCLEOTIDE SEQUENCE [LARGE SCALE GENOMIC DNA]</scope>
    <source>
        <strain evidence="2">cv. PW_Plant_1</strain>
    </source>
</reference>
<accession>A0ACC2EYX9</accession>
<proteinExistence type="predicted"/>
<name>A0ACC2EYX9_DIPCM</name>